<dbReference type="InterPro" id="IPR001173">
    <property type="entry name" value="Glyco_trans_2-like"/>
</dbReference>
<protein>
    <submittedName>
        <fullName evidence="2">Glycosyltransferase</fullName>
        <ecNumber evidence="2">2.4.-.-</ecNumber>
    </submittedName>
</protein>
<keyword evidence="2" id="KW-0808">Transferase</keyword>
<evidence type="ECO:0000259" key="1">
    <source>
        <dbReference type="Pfam" id="PF00535"/>
    </source>
</evidence>
<accession>A0ABT2M2G5</accession>
<sequence length="541" mass="62458">MNLKNGIDLFKQYGLHDFTLRFMEWFDTKKRDRYYQNNIEKFLPGEDELNEQRKVKFEYAPLVSIVVPAYETAPVFLRQLVDSVLEQTYSNLELCIADGSNTTIVKDTLNEYKDERISYIKLSKNDGISNNTNEGFDNAKGEYIALLDHDDLLTPNALYEMVKELNAHDKIPDMVYSDEDKIVADTGKLINPAFKPDLNEEFLRHTNYICHFLMFSRELLDKVGGLNQEFDGAQDFEFVLRCNGAGADIKHVPKILYHWRIHPDSTAANPNSKLYAFENGNKAIKKYLTEIGEDGTPALTKDLGFYKIDYDLKGDYSVTVLANDEKQINEMKKKQREMSNLHIEYKVVKGQLSKEMEAVKTEYVVVADNDAIPMTDNWVEELLKYCQWKHVGITGVKCLNKNKKIESCGLNYDSNATVSSLFYHLPSIFRGYCHRADGPQNVMGVSLKLVMFRTNVIKEVGGINEKFSFPYRDLDVCFKIDEAGYDVILNTDVHVKLADNLNYNDEKSQKEFKKVWEDKLKKENKYYNANLVQSNGKFMFK</sequence>
<dbReference type="PANTHER" id="PTHR43685:SF2">
    <property type="entry name" value="GLYCOSYLTRANSFERASE 2-LIKE DOMAIN-CONTAINING PROTEIN"/>
    <property type="match status" value="1"/>
</dbReference>
<dbReference type="GO" id="GO:0016757">
    <property type="term" value="F:glycosyltransferase activity"/>
    <property type="evidence" value="ECO:0007669"/>
    <property type="project" value="UniProtKB-KW"/>
</dbReference>
<dbReference type="RefSeq" id="WP_178516285.1">
    <property type="nucleotide sequence ID" value="NZ_JAODBU010000012.1"/>
</dbReference>
<dbReference type="EC" id="2.4.-.-" evidence="2"/>
<comment type="caution">
    <text evidence="2">The sequence shown here is derived from an EMBL/GenBank/DDBJ whole genome shotgun (WGS) entry which is preliminary data.</text>
</comment>
<evidence type="ECO:0000313" key="2">
    <source>
        <dbReference type="EMBL" id="MCT7399720.1"/>
    </source>
</evidence>
<evidence type="ECO:0000313" key="3">
    <source>
        <dbReference type="Proteomes" id="UP001431199"/>
    </source>
</evidence>
<dbReference type="InterPro" id="IPR029044">
    <property type="entry name" value="Nucleotide-diphossugar_trans"/>
</dbReference>
<organism evidence="2 3">
    <name type="scientific">Eubacterium album</name>
    <dbReference type="NCBI Taxonomy" id="2978477"/>
    <lineage>
        <taxon>Bacteria</taxon>
        <taxon>Bacillati</taxon>
        <taxon>Bacillota</taxon>
        <taxon>Clostridia</taxon>
        <taxon>Eubacteriales</taxon>
        <taxon>Eubacteriaceae</taxon>
        <taxon>Eubacterium</taxon>
    </lineage>
</organism>
<keyword evidence="3" id="KW-1185">Reference proteome</keyword>
<dbReference type="PANTHER" id="PTHR43685">
    <property type="entry name" value="GLYCOSYLTRANSFERASE"/>
    <property type="match status" value="1"/>
</dbReference>
<dbReference type="Pfam" id="PF00535">
    <property type="entry name" value="Glycos_transf_2"/>
    <property type="match status" value="1"/>
</dbReference>
<proteinExistence type="predicted"/>
<dbReference type="Proteomes" id="UP001431199">
    <property type="component" value="Unassembled WGS sequence"/>
</dbReference>
<dbReference type="CDD" id="cd04184">
    <property type="entry name" value="GT2_RfbC_Mx_like"/>
    <property type="match status" value="1"/>
</dbReference>
<dbReference type="SUPFAM" id="SSF53448">
    <property type="entry name" value="Nucleotide-diphospho-sugar transferases"/>
    <property type="match status" value="2"/>
</dbReference>
<name>A0ABT2M2G5_9FIRM</name>
<gene>
    <name evidence="2" type="ORF">N5B56_11615</name>
</gene>
<dbReference type="Gene3D" id="3.90.550.10">
    <property type="entry name" value="Spore Coat Polysaccharide Biosynthesis Protein SpsA, Chain A"/>
    <property type="match status" value="2"/>
</dbReference>
<dbReference type="InterPro" id="IPR050834">
    <property type="entry name" value="Glycosyltransf_2"/>
</dbReference>
<feature type="domain" description="Glycosyltransferase 2-like" evidence="1">
    <location>
        <begin position="64"/>
        <end position="223"/>
    </location>
</feature>
<keyword evidence="2" id="KW-0328">Glycosyltransferase</keyword>
<dbReference type="EMBL" id="JAODBU010000012">
    <property type="protein sequence ID" value="MCT7399720.1"/>
    <property type="molecule type" value="Genomic_DNA"/>
</dbReference>
<reference evidence="2" key="1">
    <citation type="submission" date="2022-09" db="EMBL/GenBank/DDBJ databases">
        <title>Eubacterium sp. LFL-14 isolated from human feces.</title>
        <authorList>
            <person name="Liu F."/>
        </authorList>
    </citation>
    <scope>NUCLEOTIDE SEQUENCE</scope>
    <source>
        <strain evidence="2">LFL-14</strain>
    </source>
</reference>